<evidence type="ECO:0000259" key="4">
    <source>
        <dbReference type="Pfam" id="PF01420"/>
    </source>
</evidence>
<dbReference type="PANTHER" id="PTHR43140:SF1">
    <property type="entry name" value="TYPE I RESTRICTION ENZYME ECOKI SPECIFICITY SUBUNIT"/>
    <property type="match status" value="1"/>
</dbReference>
<proteinExistence type="inferred from homology"/>
<protein>
    <submittedName>
        <fullName evidence="5">Type I restriction enzyme EcoKI specificity protein</fullName>
    </submittedName>
</protein>
<evidence type="ECO:0000256" key="3">
    <source>
        <dbReference type="ARBA" id="ARBA00023125"/>
    </source>
</evidence>
<reference evidence="5 6" key="1">
    <citation type="submission" date="2018-06" db="EMBL/GenBank/DDBJ databases">
        <authorList>
            <consortium name="Pathogen Informatics"/>
            <person name="Doyle S."/>
        </authorList>
    </citation>
    <scope>NUCLEOTIDE SEQUENCE [LARGE SCALE GENOMIC DNA]</scope>
    <source>
        <strain evidence="5 6">NCTC10698</strain>
    </source>
</reference>
<accession>A0A8B4S5L4</accession>
<dbReference type="InterPro" id="IPR051212">
    <property type="entry name" value="Type-I_RE_S_subunit"/>
</dbReference>
<dbReference type="Gene3D" id="3.90.220.20">
    <property type="entry name" value="DNA methylase specificity domains"/>
    <property type="match status" value="2"/>
</dbReference>
<evidence type="ECO:0000256" key="2">
    <source>
        <dbReference type="ARBA" id="ARBA00022747"/>
    </source>
</evidence>
<comment type="caution">
    <text evidence="5">The sequence shown here is derived from an EMBL/GenBank/DDBJ whole genome shotgun (WGS) entry which is preliminary data.</text>
</comment>
<dbReference type="CDD" id="cd17248">
    <property type="entry name" value="RMtype1_S_AmiI-TRD2-CR2_like"/>
    <property type="match status" value="1"/>
</dbReference>
<organism evidence="5 6">
    <name type="scientific">Comamonas testosteroni</name>
    <name type="common">Pseudomonas testosteroni</name>
    <dbReference type="NCBI Taxonomy" id="285"/>
    <lineage>
        <taxon>Bacteria</taxon>
        <taxon>Pseudomonadati</taxon>
        <taxon>Pseudomonadota</taxon>
        <taxon>Betaproteobacteria</taxon>
        <taxon>Burkholderiales</taxon>
        <taxon>Comamonadaceae</taxon>
        <taxon>Comamonas</taxon>
    </lineage>
</organism>
<dbReference type="GO" id="GO:0003677">
    <property type="term" value="F:DNA binding"/>
    <property type="evidence" value="ECO:0007669"/>
    <property type="project" value="UniProtKB-KW"/>
</dbReference>
<dbReference type="Pfam" id="PF01420">
    <property type="entry name" value="Methylase_S"/>
    <property type="match status" value="1"/>
</dbReference>
<name>A0A8B4S5L4_COMTE</name>
<gene>
    <name evidence="5" type="primary">hsdS_2</name>
    <name evidence="5" type="ORF">NCTC10698_03370</name>
</gene>
<dbReference type="REBASE" id="428920">
    <property type="entry name" value="S.Cte10698I"/>
</dbReference>
<dbReference type="CDD" id="cd17260">
    <property type="entry name" value="RMtype1_S_EcoEI-TRD1-CR1_like"/>
    <property type="match status" value="1"/>
</dbReference>
<comment type="similarity">
    <text evidence="1">Belongs to the type-I restriction system S methylase family.</text>
</comment>
<keyword evidence="3" id="KW-0238">DNA-binding</keyword>
<evidence type="ECO:0000256" key="1">
    <source>
        <dbReference type="ARBA" id="ARBA00010923"/>
    </source>
</evidence>
<sequence>MSALPKGWAKTPIDAIAAFNPKTIADDSLQCAFSPMQYLGTHFRASMGYEGRIWGDIKKAYVHFQSRDVIVAKVTPCFENGKAGVVPAIPNGIGAGSSEFCVFRPAQGIDERYLLAWLSTEDFRRRATVAMTGSVGLKRVPKDVFLLEELPLAPEREQRRIADKLDTVLTRVDALNDRLARITPLLKRFRQSVLAAATSGRLTEKAKISADSFFPVVLTETQQKNIPSKWNWKCLTDLARLESGHTPRKSVPEYWDGGDVPWISLQDIRSADGLVIYETKLQPTNLGIENSSARLLPAGTVCFCRDISFGYVTIMGREMATSQHFVNWVCGEKLNPKYLMYALMASRDFLAMSGQGTTVTTIYMPALKGLRIAVPSTEEQTEIVRRVEILFAYADRLEARLQAARTAAERLTPALLAKAFRGELVPQDPNDEPATELLRRLREARAAEVPVKKARGRKAAVT</sequence>
<dbReference type="AlphaFoldDB" id="A0A8B4S5L4"/>
<dbReference type="InterPro" id="IPR000055">
    <property type="entry name" value="Restrct_endonuc_typeI_TRD"/>
</dbReference>
<dbReference type="RefSeq" id="WP_080569883.1">
    <property type="nucleotide sequence ID" value="NZ_BBJZ01000002.1"/>
</dbReference>
<dbReference type="InterPro" id="IPR044946">
    <property type="entry name" value="Restrct_endonuc_typeI_TRD_sf"/>
</dbReference>
<dbReference type="Proteomes" id="UP000255070">
    <property type="component" value="Unassembled WGS sequence"/>
</dbReference>
<keyword evidence="2" id="KW-0680">Restriction system</keyword>
<dbReference type="GO" id="GO:0009307">
    <property type="term" value="P:DNA restriction-modification system"/>
    <property type="evidence" value="ECO:0007669"/>
    <property type="project" value="UniProtKB-KW"/>
</dbReference>
<dbReference type="SUPFAM" id="SSF116734">
    <property type="entry name" value="DNA methylase specificity domain"/>
    <property type="match status" value="2"/>
</dbReference>
<evidence type="ECO:0000313" key="5">
    <source>
        <dbReference type="EMBL" id="SUY78454.1"/>
    </source>
</evidence>
<dbReference type="PANTHER" id="PTHR43140">
    <property type="entry name" value="TYPE-1 RESTRICTION ENZYME ECOKI SPECIFICITY PROTEIN"/>
    <property type="match status" value="1"/>
</dbReference>
<evidence type="ECO:0000313" key="6">
    <source>
        <dbReference type="Proteomes" id="UP000255070"/>
    </source>
</evidence>
<dbReference type="EMBL" id="UFXL01000001">
    <property type="protein sequence ID" value="SUY78454.1"/>
    <property type="molecule type" value="Genomic_DNA"/>
</dbReference>
<keyword evidence="6" id="KW-1185">Reference proteome</keyword>
<feature type="domain" description="Type I restriction modification DNA specificity" evidence="4">
    <location>
        <begin position="227"/>
        <end position="402"/>
    </location>
</feature>
<dbReference type="GeneID" id="63998523"/>